<dbReference type="GO" id="GO:0000139">
    <property type="term" value="C:Golgi membrane"/>
    <property type="evidence" value="ECO:0007669"/>
    <property type="project" value="UniProtKB-SubCell"/>
</dbReference>
<keyword evidence="4 5" id="KW-0472">Membrane</keyword>
<dbReference type="GO" id="GO:0030775">
    <property type="term" value="F:glucuronoxylan 4-O-methyltransferase activity"/>
    <property type="evidence" value="ECO:0007669"/>
    <property type="project" value="UniProtKB-EC"/>
</dbReference>
<gene>
    <name evidence="6" type="ORF">CDL12_21942</name>
</gene>
<keyword evidence="6" id="KW-0489">Methyltransferase</keyword>
<proteinExistence type="predicted"/>
<dbReference type="GO" id="GO:0045492">
    <property type="term" value="P:xylan biosynthetic process"/>
    <property type="evidence" value="ECO:0007669"/>
    <property type="project" value="InterPro"/>
</dbReference>
<dbReference type="Pfam" id="PF21729">
    <property type="entry name" value="IRX15_IRX15L_GXM"/>
    <property type="match status" value="1"/>
</dbReference>
<evidence type="ECO:0000313" key="7">
    <source>
        <dbReference type="Proteomes" id="UP000231279"/>
    </source>
</evidence>
<reference evidence="7" key="1">
    <citation type="journal article" date="2018" name="Gigascience">
        <title>Genome assembly of the Pink Ipe (Handroanthus impetiginosus, Bignoniaceae), a highly valued, ecologically keystone Neotropical timber forest tree.</title>
        <authorList>
            <person name="Silva-Junior O.B."/>
            <person name="Grattapaglia D."/>
            <person name="Novaes E."/>
            <person name="Collevatti R.G."/>
        </authorList>
    </citation>
    <scope>NUCLEOTIDE SEQUENCE [LARGE SCALE GENOMIC DNA]</scope>
    <source>
        <strain evidence="7">cv. UFG-1</strain>
    </source>
</reference>
<evidence type="ECO:0000256" key="3">
    <source>
        <dbReference type="ARBA" id="ARBA00022989"/>
    </source>
</evidence>
<comment type="subcellular location">
    <subcellularLocation>
        <location evidence="1">Golgi apparatus membrane</location>
        <topology evidence="1">Single-pass membrane protein</topology>
    </subcellularLocation>
</comment>
<dbReference type="InterPro" id="IPR006514">
    <property type="entry name" value="IRX15/GXM/AGM"/>
</dbReference>
<keyword evidence="3 5" id="KW-1133">Transmembrane helix</keyword>
<organism evidence="6 7">
    <name type="scientific">Handroanthus impetiginosus</name>
    <dbReference type="NCBI Taxonomy" id="429701"/>
    <lineage>
        <taxon>Eukaryota</taxon>
        <taxon>Viridiplantae</taxon>
        <taxon>Streptophyta</taxon>
        <taxon>Embryophyta</taxon>
        <taxon>Tracheophyta</taxon>
        <taxon>Spermatophyta</taxon>
        <taxon>Magnoliopsida</taxon>
        <taxon>eudicotyledons</taxon>
        <taxon>Gunneridae</taxon>
        <taxon>Pentapetalae</taxon>
        <taxon>asterids</taxon>
        <taxon>lamiids</taxon>
        <taxon>Lamiales</taxon>
        <taxon>Bignoniaceae</taxon>
        <taxon>Crescentiina</taxon>
        <taxon>Tabebuia alliance</taxon>
        <taxon>Handroanthus</taxon>
    </lineage>
</organism>
<evidence type="ECO:0000256" key="5">
    <source>
        <dbReference type="SAM" id="Phobius"/>
    </source>
</evidence>
<sequence length="273" mass="31214">MKPKNQSSQKNLKSITILTLFFLFILYLILRPNFSPFQPIKIPHSLSICNKIPHSLSESLIHYATTKAIPIQNITEISVTWRVLEDLSPCNFLVFGLGLDSLMWASLNHGGRTVFLEESDGWMRLVKEQMPSLEMYHVVYDTKVTQAIQLLQIGKSKDCQTVSDPRYSKCPLALKNLPEEVYDTEWDLIMVDAPTAWDPTKPGRMKAIYTSGLLARNKRDGETHVFVHDIERAVENKFSRAFLCEGYEREEVGRLGHFVIPSHRSGFGRPFCP</sequence>
<comment type="caution">
    <text evidence="6">The sequence shown here is derived from an EMBL/GenBank/DDBJ whole genome shotgun (WGS) entry which is preliminary data.</text>
</comment>
<keyword evidence="7" id="KW-1185">Reference proteome</keyword>
<feature type="transmembrane region" description="Helical" evidence="5">
    <location>
        <begin position="12"/>
        <end position="30"/>
    </location>
</feature>
<evidence type="ECO:0000313" key="6">
    <source>
        <dbReference type="EMBL" id="PIN05510.1"/>
    </source>
</evidence>
<dbReference type="STRING" id="429701.A0A2G9GKF2"/>
<dbReference type="PANTHER" id="PTHR31444">
    <property type="entry name" value="OS11G0490100 PROTEIN"/>
    <property type="match status" value="1"/>
</dbReference>
<dbReference type="Proteomes" id="UP000231279">
    <property type="component" value="Unassembled WGS sequence"/>
</dbReference>
<dbReference type="NCBIfam" id="TIGR01627">
    <property type="entry name" value="A_thal_3515"/>
    <property type="match status" value="1"/>
</dbReference>
<keyword evidence="6" id="KW-0808">Transferase</keyword>
<dbReference type="EMBL" id="NKXS01004741">
    <property type="protein sequence ID" value="PIN05510.1"/>
    <property type="molecule type" value="Genomic_DNA"/>
</dbReference>
<evidence type="ECO:0000256" key="4">
    <source>
        <dbReference type="ARBA" id="ARBA00023136"/>
    </source>
</evidence>
<name>A0A2G9GKF2_9LAMI</name>
<evidence type="ECO:0000256" key="2">
    <source>
        <dbReference type="ARBA" id="ARBA00022692"/>
    </source>
</evidence>
<dbReference type="AlphaFoldDB" id="A0A2G9GKF2"/>
<accession>A0A2G9GKF2</accession>
<protein>
    <submittedName>
        <fullName evidence="6">Glucuronoxylan 4-O-methyltransferase</fullName>
        <ecNumber evidence="6">2.1.1.112</ecNumber>
    </submittedName>
</protein>
<dbReference type="OrthoDB" id="1896682at2759"/>
<evidence type="ECO:0000256" key="1">
    <source>
        <dbReference type="ARBA" id="ARBA00004194"/>
    </source>
</evidence>
<keyword evidence="2 5" id="KW-0812">Transmembrane</keyword>
<dbReference type="EC" id="2.1.1.112" evidence="6"/>
<dbReference type="GO" id="GO:0032259">
    <property type="term" value="P:methylation"/>
    <property type="evidence" value="ECO:0007669"/>
    <property type="project" value="UniProtKB-KW"/>
</dbReference>